<evidence type="ECO:0000256" key="1">
    <source>
        <dbReference type="ARBA" id="ARBA00004141"/>
    </source>
</evidence>
<comment type="subcellular location">
    <subcellularLocation>
        <location evidence="1">Membrane</location>
        <topology evidence="1">Multi-pass membrane protein</topology>
    </subcellularLocation>
</comment>
<keyword evidence="5 7" id="KW-1133">Transmembrane helix</keyword>
<evidence type="ECO:0000313" key="9">
    <source>
        <dbReference type="EMBL" id="MBK0396069.1"/>
    </source>
</evidence>
<evidence type="ECO:0000256" key="7">
    <source>
        <dbReference type="SAM" id="Phobius"/>
    </source>
</evidence>
<dbReference type="GO" id="GO:0008233">
    <property type="term" value="F:peptidase activity"/>
    <property type="evidence" value="ECO:0007669"/>
    <property type="project" value="UniProtKB-KW"/>
</dbReference>
<evidence type="ECO:0000259" key="8">
    <source>
        <dbReference type="Pfam" id="PF01694"/>
    </source>
</evidence>
<gene>
    <name evidence="9" type="ORF">JDW22_05630</name>
</gene>
<evidence type="ECO:0000313" key="10">
    <source>
        <dbReference type="Proteomes" id="UP000614058"/>
    </source>
</evidence>
<organism evidence="9 10">
    <name type="scientific">Kingella bonacorsii</name>
    <dbReference type="NCBI Taxonomy" id="2796361"/>
    <lineage>
        <taxon>Bacteria</taxon>
        <taxon>Pseudomonadati</taxon>
        <taxon>Pseudomonadota</taxon>
        <taxon>Betaproteobacteria</taxon>
        <taxon>Neisseriales</taxon>
        <taxon>Neisseriaceae</taxon>
        <taxon>Kingella</taxon>
    </lineage>
</organism>
<dbReference type="PANTHER" id="PTHR43731:SF14">
    <property type="entry name" value="PRESENILIN-ASSOCIATED RHOMBOID-LIKE PROTEIN, MITOCHONDRIAL"/>
    <property type="match status" value="1"/>
</dbReference>
<dbReference type="Pfam" id="PF01694">
    <property type="entry name" value="Rhomboid"/>
    <property type="match status" value="1"/>
</dbReference>
<keyword evidence="4" id="KW-0378">Hydrolase</keyword>
<feature type="transmembrane region" description="Helical" evidence="7">
    <location>
        <begin position="172"/>
        <end position="190"/>
    </location>
</feature>
<feature type="transmembrane region" description="Helical" evidence="7">
    <location>
        <begin position="46"/>
        <end position="72"/>
    </location>
</feature>
<keyword evidence="9" id="KW-0645">Protease</keyword>
<evidence type="ECO:0000256" key="2">
    <source>
        <dbReference type="ARBA" id="ARBA00009045"/>
    </source>
</evidence>
<evidence type="ECO:0000256" key="3">
    <source>
        <dbReference type="ARBA" id="ARBA00022692"/>
    </source>
</evidence>
<comment type="caution">
    <text evidence="9">The sequence shown here is derived from an EMBL/GenBank/DDBJ whole genome shotgun (WGS) entry which is preliminary data.</text>
</comment>
<dbReference type="PANTHER" id="PTHR43731">
    <property type="entry name" value="RHOMBOID PROTEASE"/>
    <property type="match status" value="1"/>
</dbReference>
<comment type="similarity">
    <text evidence="2">Belongs to the peptidase S54 family.</text>
</comment>
<keyword evidence="6 7" id="KW-0472">Membrane</keyword>
<reference evidence="9 10" key="1">
    <citation type="journal article" date="2021" name="Pathogens">
        <title>Isolation and Characterization of Kingella bonacorsii sp. nov., A Novel Kingella Species Detected in a Stable Periodontitis Subject.</title>
        <authorList>
            <person name="Antezack A."/>
            <person name="Boxberger M."/>
            <person name="Rolland C."/>
            <person name="Monnet-Corti V."/>
            <person name="La Scola B."/>
        </authorList>
    </citation>
    <scope>NUCLEOTIDE SEQUENCE [LARGE SCALE GENOMIC DNA]</scope>
    <source>
        <strain evidence="9 10">Marseille-Q4569</strain>
    </source>
</reference>
<feature type="transmembrane region" description="Helical" evidence="7">
    <location>
        <begin position="135"/>
        <end position="160"/>
    </location>
</feature>
<dbReference type="GO" id="GO:0006508">
    <property type="term" value="P:proteolysis"/>
    <property type="evidence" value="ECO:0007669"/>
    <property type="project" value="UniProtKB-KW"/>
</dbReference>
<name>A0ABS1BS47_9NEIS</name>
<dbReference type="RefSeq" id="WP_200522243.1">
    <property type="nucleotide sequence ID" value="NZ_JAEHNZ010000002.1"/>
</dbReference>
<keyword evidence="10" id="KW-1185">Reference proteome</keyword>
<dbReference type="InterPro" id="IPR050925">
    <property type="entry name" value="Rhomboid_protease_S54"/>
</dbReference>
<feature type="domain" description="Peptidase S54 rhomboid" evidence="8">
    <location>
        <begin position="44"/>
        <end position="188"/>
    </location>
</feature>
<dbReference type="Gene3D" id="1.20.1540.10">
    <property type="entry name" value="Rhomboid-like"/>
    <property type="match status" value="1"/>
</dbReference>
<feature type="transmembrane region" description="Helical" evidence="7">
    <location>
        <begin position="196"/>
        <end position="215"/>
    </location>
</feature>
<dbReference type="Proteomes" id="UP000614058">
    <property type="component" value="Unassembled WGS sequence"/>
</dbReference>
<sequence length="220" mass="24890">MTNLYTLIPALLIIGTCLFSYLGFTNRVIFDRYQFQVGQVRYNKQYYRLITSGFLHADWGHLFFNMFTLYFFARPIMFYYGVFVFVWLYVGSIVAGNAFSLWLYKNRPSYTAIGASGGVSGVLFAAIALAPTQTIGVYFIPVTAWIFATLYFAYSVAMLLKPRPWDNIGHAAHLGGAALGMVLVATLSLPIFMHNIVYIAIMSLPLLYLAYELLINKKAR</sequence>
<accession>A0ABS1BS47</accession>
<evidence type="ECO:0000256" key="5">
    <source>
        <dbReference type="ARBA" id="ARBA00022989"/>
    </source>
</evidence>
<evidence type="ECO:0000256" key="6">
    <source>
        <dbReference type="ARBA" id="ARBA00023136"/>
    </source>
</evidence>
<feature type="transmembrane region" description="Helical" evidence="7">
    <location>
        <begin position="78"/>
        <end position="103"/>
    </location>
</feature>
<dbReference type="EMBL" id="JAEHNZ010000002">
    <property type="protein sequence ID" value="MBK0396069.1"/>
    <property type="molecule type" value="Genomic_DNA"/>
</dbReference>
<dbReference type="SUPFAM" id="SSF144091">
    <property type="entry name" value="Rhomboid-like"/>
    <property type="match status" value="1"/>
</dbReference>
<evidence type="ECO:0000256" key="4">
    <source>
        <dbReference type="ARBA" id="ARBA00022801"/>
    </source>
</evidence>
<dbReference type="InterPro" id="IPR022764">
    <property type="entry name" value="Peptidase_S54_rhomboid_dom"/>
</dbReference>
<keyword evidence="3 7" id="KW-0812">Transmembrane</keyword>
<feature type="transmembrane region" description="Helical" evidence="7">
    <location>
        <begin position="6"/>
        <end position="25"/>
    </location>
</feature>
<protein>
    <submittedName>
        <fullName evidence="9">Rhomboid family intramembrane serine protease</fullName>
    </submittedName>
</protein>
<feature type="transmembrane region" description="Helical" evidence="7">
    <location>
        <begin position="110"/>
        <end position="129"/>
    </location>
</feature>
<dbReference type="InterPro" id="IPR035952">
    <property type="entry name" value="Rhomboid-like_sf"/>
</dbReference>
<proteinExistence type="inferred from homology"/>